<keyword evidence="2" id="KW-1185">Reference proteome</keyword>
<dbReference type="InterPro" id="IPR031484">
    <property type="entry name" value="CBP_BcsO"/>
</dbReference>
<dbReference type="RefSeq" id="WP_051873761.1">
    <property type="nucleotide sequence ID" value="NZ_JMPI01000071.1"/>
</dbReference>
<protein>
    <recommendedName>
        <fullName evidence="3">Cellulose biosynthesis protein BcsO</fullName>
    </recommendedName>
</protein>
<dbReference type="EMBL" id="JMPI01000071">
    <property type="protein sequence ID" value="KFC76968.1"/>
    <property type="molecule type" value="Genomic_DNA"/>
</dbReference>
<comment type="caution">
    <text evidence="1">The sequence shown here is derived from an EMBL/GenBank/DDBJ whole genome shotgun (WGS) entry which is preliminary data.</text>
</comment>
<reference evidence="1 2" key="1">
    <citation type="submission" date="2014-05" db="EMBL/GenBank/DDBJ databases">
        <title>ATOL: Assembling a taxonomically balanced genome-scale reconstruction of the evolutionary history of the Enterobacteriaceae.</title>
        <authorList>
            <person name="Plunkett G.III."/>
            <person name="Neeno-Eckwall E.C."/>
            <person name="Glasner J.D."/>
            <person name="Perna N.T."/>
        </authorList>
    </citation>
    <scope>NUCLEOTIDE SEQUENCE [LARGE SCALE GENOMIC DNA]</scope>
    <source>
        <strain evidence="1 2">ATCC 33320</strain>
    </source>
</reference>
<sequence>MKNYDDLQRFKDKTRTGAIEFKDMSAQNKHSDTSNWAIIKQLMNTGDDDSVLSHAGSIAVPAPQAVKADEFDASHFRPLVAQPISSTAAQGSILDSLQSALPETKTAALQPEQTQHTTATLFEQLAPVAAAPEAAVEPIPHSIPEPVKETVKPAVVSAPQAPAPVTTEPVRFDKLFAAKGNTARSHPAKDLPLQPLLEMIASCR</sequence>
<dbReference type="AlphaFoldDB" id="A0A085FZS3"/>
<dbReference type="Proteomes" id="UP000028653">
    <property type="component" value="Unassembled WGS sequence"/>
</dbReference>
<evidence type="ECO:0008006" key="3">
    <source>
        <dbReference type="Google" id="ProtNLM"/>
    </source>
</evidence>
<accession>A0A085FZS3</accession>
<name>A0A085FZS3_9ENTR</name>
<proteinExistence type="predicted"/>
<dbReference type="STRING" id="1006004.GBAG_4084"/>
<dbReference type="Pfam" id="PF17037">
    <property type="entry name" value="CBP_BcsO"/>
    <property type="match status" value="1"/>
</dbReference>
<evidence type="ECO:0000313" key="2">
    <source>
        <dbReference type="Proteomes" id="UP000028653"/>
    </source>
</evidence>
<dbReference type="eggNOG" id="ENOG5032XTW">
    <property type="taxonomic scope" value="Bacteria"/>
</dbReference>
<gene>
    <name evidence="1" type="ORF">GBAG_4084</name>
</gene>
<organism evidence="1 2">
    <name type="scientific">Buttiauxella agrestis ATCC 33320</name>
    <dbReference type="NCBI Taxonomy" id="1006004"/>
    <lineage>
        <taxon>Bacteria</taxon>
        <taxon>Pseudomonadati</taxon>
        <taxon>Pseudomonadota</taxon>
        <taxon>Gammaproteobacteria</taxon>
        <taxon>Enterobacterales</taxon>
        <taxon>Enterobacteriaceae</taxon>
        <taxon>Buttiauxella</taxon>
    </lineage>
</organism>
<evidence type="ECO:0000313" key="1">
    <source>
        <dbReference type="EMBL" id="KFC76968.1"/>
    </source>
</evidence>